<dbReference type="GO" id="GO:0006508">
    <property type="term" value="P:proteolysis"/>
    <property type="evidence" value="ECO:0007669"/>
    <property type="project" value="UniProtKB-KW"/>
</dbReference>
<dbReference type="Gene3D" id="3.30.2010.10">
    <property type="entry name" value="Metalloproteases ('zincins'), catalytic domain"/>
    <property type="match status" value="1"/>
</dbReference>
<dbReference type="EMBL" id="BFBR01000001">
    <property type="protein sequence ID" value="GBF56681.1"/>
    <property type="molecule type" value="Genomic_DNA"/>
</dbReference>
<evidence type="ECO:0000256" key="9">
    <source>
        <dbReference type="ARBA" id="ARBA00022989"/>
    </source>
</evidence>
<gene>
    <name evidence="15" type="primary">htpX_1</name>
    <name evidence="12" type="synonym">htpX</name>
    <name evidence="15" type="ORF">PbB2_00338</name>
</gene>
<keyword evidence="11 12" id="KW-0472">Membrane</keyword>
<keyword evidence="9 12" id="KW-1133">Transmembrane helix</keyword>
<evidence type="ECO:0000256" key="4">
    <source>
        <dbReference type="ARBA" id="ARBA00022670"/>
    </source>
</evidence>
<dbReference type="EC" id="3.4.24.-" evidence="12"/>
<feature type="transmembrane region" description="Helical" evidence="12">
    <location>
        <begin position="7"/>
        <end position="24"/>
    </location>
</feature>
<keyword evidence="4 12" id="KW-0645">Protease</keyword>
<dbReference type="NCBIfam" id="NF002363">
    <property type="entry name" value="PRK01345.1"/>
    <property type="match status" value="1"/>
</dbReference>
<feature type="domain" description="Peptidase M48" evidence="14">
    <location>
        <begin position="76"/>
        <end position="278"/>
    </location>
</feature>
<dbReference type="Pfam" id="PF01435">
    <property type="entry name" value="Peptidase_M48"/>
    <property type="match status" value="1"/>
</dbReference>
<feature type="transmembrane region" description="Helical" evidence="12">
    <location>
        <begin position="177"/>
        <end position="197"/>
    </location>
</feature>
<feature type="transmembrane region" description="Helical" evidence="12">
    <location>
        <begin position="145"/>
        <end position="165"/>
    </location>
</feature>
<comment type="similarity">
    <text evidence="2 12">Belongs to the peptidase M48B family.</text>
</comment>
<dbReference type="InterPro" id="IPR001915">
    <property type="entry name" value="Peptidase_M48"/>
</dbReference>
<dbReference type="NCBIfam" id="NF002826">
    <property type="entry name" value="PRK03001.1"/>
    <property type="match status" value="1"/>
</dbReference>
<keyword evidence="5 12" id="KW-0812">Transmembrane</keyword>
<evidence type="ECO:0000313" key="16">
    <source>
        <dbReference type="Proteomes" id="UP000245086"/>
    </source>
</evidence>
<evidence type="ECO:0000256" key="10">
    <source>
        <dbReference type="ARBA" id="ARBA00023049"/>
    </source>
</evidence>
<dbReference type="OrthoDB" id="15218at2"/>
<feature type="region of interest" description="Disordered" evidence="13">
    <location>
        <begin position="287"/>
        <end position="317"/>
    </location>
</feature>
<dbReference type="AlphaFoldDB" id="A0A2P2E6I5"/>
<dbReference type="InterPro" id="IPR050083">
    <property type="entry name" value="HtpX_protease"/>
</dbReference>
<dbReference type="HAMAP" id="MF_00188">
    <property type="entry name" value="Pept_M48_protease_HtpX"/>
    <property type="match status" value="1"/>
</dbReference>
<comment type="subcellular location">
    <subcellularLocation>
        <location evidence="1 12">Cell membrane</location>
        <topology evidence="1 12">Multi-pass membrane protein</topology>
    </subcellularLocation>
</comment>
<feature type="active site" evidence="12">
    <location>
        <position position="135"/>
    </location>
</feature>
<evidence type="ECO:0000256" key="11">
    <source>
        <dbReference type="ARBA" id="ARBA00023136"/>
    </source>
</evidence>
<evidence type="ECO:0000256" key="6">
    <source>
        <dbReference type="ARBA" id="ARBA00022723"/>
    </source>
</evidence>
<comment type="caution">
    <text evidence="15">The sequence shown here is derived from an EMBL/GenBank/DDBJ whole genome shotgun (WGS) entry which is preliminary data.</text>
</comment>
<dbReference type="InterPro" id="IPR022919">
    <property type="entry name" value="Pept_M48_protease_HtpX"/>
</dbReference>
<evidence type="ECO:0000256" key="12">
    <source>
        <dbReference type="HAMAP-Rule" id="MF_00188"/>
    </source>
</evidence>
<dbReference type="GO" id="GO:0008270">
    <property type="term" value="F:zinc ion binding"/>
    <property type="evidence" value="ECO:0007669"/>
    <property type="project" value="UniProtKB-UniRule"/>
</dbReference>
<dbReference type="PANTHER" id="PTHR43221">
    <property type="entry name" value="PROTEASE HTPX"/>
    <property type="match status" value="1"/>
</dbReference>
<dbReference type="CDD" id="cd07336">
    <property type="entry name" value="M48B_HtpX_like"/>
    <property type="match status" value="1"/>
</dbReference>
<accession>A0A2P2E6I5</accession>
<keyword evidence="8 12" id="KW-0862">Zinc</keyword>
<reference evidence="15 16" key="1">
    <citation type="journal article" date="2018" name="Genome Announc.">
        <title>Draft Genome Sequence of "Candidatus Phycosocius bacilliformis," an Alphaproteobacterial Ectosymbiont of the Hydrocarbon-Producing Green Alga Botryococcus braunii.</title>
        <authorList>
            <person name="Tanabe Y."/>
            <person name="Yamaguchi H."/>
            <person name="Watanabe M.M."/>
        </authorList>
    </citation>
    <scope>NUCLEOTIDE SEQUENCE [LARGE SCALE GENOMIC DNA]</scope>
    <source>
        <strain evidence="15 16">BOTRYCO-2</strain>
    </source>
</reference>
<evidence type="ECO:0000256" key="13">
    <source>
        <dbReference type="SAM" id="MobiDB-lite"/>
    </source>
</evidence>
<feature type="binding site" evidence="12">
    <location>
        <position position="202"/>
    </location>
    <ligand>
        <name>Zn(2+)</name>
        <dbReference type="ChEBI" id="CHEBI:29105"/>
        <note>catalytic</note>
    </ligand>
</feature>
<evidence type="ECO:0000256" key="7">
    <source>
        <dbReference type="ARBA" id="ARBA00022801"/>
    </source>
</evidence>
<evidence type="ECO:0000313" key="15">
    <source>
        <dbReference type="EMBL" id="GBF56681.1"/>
    </source>
</evidence>
<dbReference type="GO" id="GO:0005886">
    <property type="term" value="C:plasma membrane"/>
    <property type="evidence" value="ECO:0007669"/>
    <property type="project" value="UniProtKB-SubCell"/>
</dbReference>
<keyword evidence="7 12" id="KW-0378">Hydrolase</keyword>
<evidence type="ECO:0000256" key="2">
    <source>
        <dbReference type="ARBA" id="ARBA00009779"/>
    </source>
</evidence>
<proteinExistence type="inferred from homology"/>
<dbReference type="RefSeq" id="WP_108983544.1">
    <property type="nucleotide sequence ID" value="NZ_BFBR01000001.1"/>
</dbReference>
<keyword evidence="3 12" id="KW-1003">Cell membrane</keyword>
<evidence type="ECO:0000256" key="3">
    <source>
        <dbReference type="ARBA" id="ARBA00022475"/>
    </source>
</evidence>
<evidence type="ECO:0000256" key="8">
    <source>
        <dbReference type="ARBA" id="ARBA00022833"/>
    </source>
</evidence>
<organism evidence="15 16">
    <name type="scientific">Candidatus Phycosocius bacilliformis</name>
    <dbReference type="NCBI Taxonomy" id="1445552"/>
    <lineage>
        <taxon>Bacteria</taxon>
        <taxon>Pseudomonadati</taxon>
        <taxon>Pseudomonadota</taxon>
        <taxon>Alphaproteobacteria</taxon>
        <taxon>Caulobacterales</taxon>
        <taxon>Caulobacterales incertae sedis</taxon>
        <taxon>Candidatus Phycosocius</taxon>
    </lineage>
</organism>
<evidence type="ECO:0000259" key="14">
    <source>
        <dbReference type="Pfam" id="PF01435"/>
    </source>
</evidence>
<evidence type="ECO:0000256" key="5">
    <source>
        <dbReference type="ARBA" id="ARBA00022692"/>
    </source>
</evidence>
<feature type="binding site" evidence="12">
    <location>
        <position position="134"/>
    </location>
    <ligand>
        <name>Zn(2+)</name>
        <dbReference type="ChEBI" id="CHEBI:29105"/>
        <note>catalytic</note>
    </ligand>
</feature>
<keyword evidence="10 12" id="KW-0482">Metalloprotease</keyword>
<dbReference type="PANTHER" id="PTHR43221:SF1">
    <property type="entry name" value="PROTEASE HTPX"/>
    <property type="match status" value="1"/>
</dbReference>
<evidence type="ECO:0000256" key="1">
    <source>
        <dbReference type="ARBA" id="ARBA00004651"/>
    </source>
</evidence>
<protein>
    <recommendedName>
        <fullName evidence="12">Protease HtpX homolog</fullName>
        <ecNumber evidence="12">3.4.24.-</ecNumber>
    </recommendedName>
</protein>
<dbReference type="GO" id="GO:0004222">
    <property type="term" value="F:metalloendopeptidase activity"/>
    <property type="evidence" value="ECO:0007669"/>
    <property type="project" value="UniProtKB-UniRule"/>
</dbReference>
<name>A0A2P2E6I5_9PROT</name>
<keyword evidence="6 12" id="KW-0479">Metal-binding</keyword>
<dbReference type="Proteomes" id="UP000245086">
    <property type="component" value="Unassembled WGS sequence"/>
</dbReference>
<sequence>MNTTKTFMLLAAMTALFMGIGFLIGGTSGMAIAFVVAAGMNVFSYWNSDKMVLSAYRAVEVGPDHRDPLIATYAQDVLAMAQKANMPRPRIYVIQNPQPNAFATGRNPENAAVAATTGLLSLLNRQEIAGVMAHELAHVKSHDTLTMTVAATLAGAIGMLANFAMFFGGDRERPNPIALIAMMLFAPMAAAVVQMAISRSREYEADRLGAEIAGDPQWLASALQKIQSGARQVHNEDAERNLATAHMFIINPLAGGLRDKLFSTHPATENRVAQLRAMVAAGARPHGLAATAQAAPDENQAPQGRAGPWGRRKGPWG</sequence>
<comment type="cofactor">
    <cofactor evidence="12">
        <name>Zn(2+)</name>
        <dbReference type="ChEBI" id="CHEBI:29105"/>
    </cofactor>
    <text evidence="12">Binds 1 zinc ion per subunit.</text>
</comment>
<keyword evidence="16" id="KW-1185">Reference proteome</keyword>
<feature type="binding site" evidence="12">
    <location>
        <position position="138"/>
    </location>
    <ligand>
        <name>Zn(2+)</name>
        <dbReference type="ChEBI" id="CHEBI:29105"/>
        <note>catalytic</note>
    </ligand>
</feature>